<evidence type="ECO:0000256" key="3">
    <source>
        <dbReference type="ARBA" id="ARBA00022452"/>
    </source>
</evidence>
<evidence type="ECO:0000256" key="2">
    <source>
        <dbReference type="ARBA" id="ARBA00022448"/>
    </source>
</evidence>
<dbReference type="SUPFAM" id="SSF49464">
    <property type="entry name" value="Carboxypeptidase regulatory domain-like"/>
    <property type="match status" value="1"/>
</dbReference>
<dbReference type="NCBIfam" id="TIGR04057">
    <property type="entry name" value="SusC_RagA_signa"/>
    <property type="match status" value="1"/>
</dbReference>
<name>A0A110AZP7_9SPHI</name>
<dbReference type="Pfam" id="PF13715">
    <property type="entry name" value="CarbopepD_reg_2"/>
    <property type="match status" value="1"/>
</dbReference>
<comment type="similarity">
    <text evidence="7">Belongs to the TonB-dependent receptor family.</text>
</comment>
<dbReference type="EMBL" id="AP017313">
    <property type="protein sequence ID" value="BAU51901.1"/>
    <property type="molecule type" value="Genomic_DNA"/>
</dbReference>
<dbReference type="Gene3D" id="2.40.170.20">
    <property type="entry name" value="TonB-dependent receptor, beta-barrel domain"/>
    <property type="match status" value="1"/>
</dbReference>
<dbReference type="Gene3D" id="2.170.130.10">
    <property type="entry name" value="TonB-dependent receptor, plug domain"/>
    <property type="match status" value="1"/>
</dbReference>
<dbReference type="OrthoDB" id="9768177at2"/>
<keyword evidence="4 7" id="KW-0812">Transmembrane</keyword>
<evidence type="ECO:0000313" key="8">
    <source>
        <dbReference type="EMBL" id="BAU51901.1"/>
    </source>
</evidence>
<keyword evidence="3 7" id="KW-1134">Transmembrane beta strand</keyword>
<dbReference type="InterPro" id="IPR023997">
    <property type="entry name" value="TonB-dep_OMP_SusC/RagA_CS"/>
</dbReference>
<dbReference type="Gene3D" id="2.60.40.1120">
    <property type="entry name" value="Carboxypeptidase-like, regulatory domain"/>
    <property type="match status" value="1"/>
</dbReference>
<dbReference type="Proteomes" id="UP000218263">
    <property type="component" value="Chromosome"/>
</dbReference>
<sequence>MKILYIILFIISPLTAFCQTVTGNVQDQEGKPLAGITVSVKDTKIATATNEKGQFRLVVEDPAAVIRFTSENMETHEIRLAGQKALTVVLKQKTNSLDEVHIIAYGTSTQRNTVGSITKVSGADISAQPVTNPLAGLEGRVPGMVVSSTSGIPGASFTLQIRGQNAVNPSLSGNIVAPLSQPLFIIDGVPYAPQNGNINQFPSLASPGSNNVYNNKYGGISPFDGINPSDIESVEVLRDADATAIYGSRGGNGVIIITTKKGQAGKTQFNLNIVDGESVVGHTMPMMNTSQYLAMRKQAFANDGLTPNNIQYDQAYAPDLTLFDTTRNTDWKKYFFGNTAHNLNVNSSLSGGTANTQFRLGAGFNRDTYIFPGDYADSRASFSANVHHISDNKRLTVDFTATYSYEKNNSSGNPNLLLAYTLEPDYPSLLDSKGNLVWNYNGVPLDGAPGGWNALSYLKELYTIQNTSLNSNLLIGYKIIDGLTFRTSLGYSTYNSQEYYGDPVAAQNPEYSPVASTRFGNNNFMTWILEPQLEYKRTFKKASFNLLIGGTIQKNTNYQTETDGSGYVNDVLIQSISGSPVQYATDSYSEYKYIAAFGRFNFKWDGKYIVDITGNRDGSSRFGPNKQFGNFGSVGGAWLFNEENFFKNKFSFITYGKLRVSYGITGSDQIANYQFLSRWNPTTYNYGGNIGYTPQNLYNPDFSWATTRKLEFGLELGFVQDRILLNSTWYRNRSGNQLVTYNLPAQTGFSSVLENENAVVQNTGFEFTLQSTILKTKALTWTSAFNITFPKNKLLSFPGLAESSYSTTYRIGQPISIVNVYRYAGVNPGTGYFQFYNASGQITEDPVQRGGGSLNDQNYAVNLDPKFYGGWQNSFSYKQFQLNIFLEYRKQTGVNYLQSVYSYLPGNEFNQPVALLNAWSKPGQVTNFEMLSSQYSQAANEANYFLQSSGIYSDASYLRLKTLSFSYSLPQPVVKKLNLQNIRFYVSAQNLFTITNYKGNDPETQNFYGVPPLKTIVCGLQLTF</sequence>
<keyword evidence="9" id="KW-1185">Reference proteome</keyword>
<dbReference type="RefSeq" id="WP_096349281.1">
    <property type="nucleotide sequence ID" value="NZ_AP017313.1"/>
</dbReference>
<dbReference type="InterPro" id="IPR012910">
    <property type="entry name" value="Plug_dom"/>
</dbReference>
<dbReference type="InterPro" id="IPR036942">
    <property type="entry name" value="Beta-barrel_TonB_sf"/>
</dbReference>
<evidence type="ECO:0000256" key="6">
    <source>
        <dbReference type="ARBA" id="ARBA00023237"/>
    </source>
</evidence>
<evidence type="ECO:0000256" key="1">
    <source>
        <dbReference type="ARBA" id="ARBA00004571"/>
    </source>
</evidence>
<dbReference type="NCBIfam" id="TIGR04056">
    <property type="entry name" value="OMP_RagA_SusC"/>
    <property type="match status" value="1"/>
</dbReference>
<evidence type="ECO:0000256" key="7">
    <source>
        <dbReference type="PROSITE-ProRule" id="PRU01360"/>
    </source>
</evidence>
<comment type="subcellular location">
    <subcellularLocation>
        <location evidence="1 7">Cell outer membrane</location>
        <topology evidence="1 7">Multi-pass membrane protein</topology>
    </subcellularLocation>
</comment>
<proteinExistence type="inferred from homology"/>
<evidence type="ECO:0000256" key="5">
    <source>
        <dbReference type="ARBA" id="ARBA00023136"/>
    </source>
</evidence>
<accession>A0A110AZP7</accession>
<keyword evidence="5 7" id="KW-0472">Membrane</keyword>
<dbReference type="KEGG" id="mgot:MgSA37_00050"/>
<dbReference type="InterPro" id="IPR008969">
    <property type="entry name" value="CarboxyPept-like_regulatory"/>
</dbReference>
<dbReference type="SUPFAM" id="SSF56935">
    <property type="entry name" value="Porins"/>
    <property type="match status" value="1"/>
</dbReference>
<evidence type="ECO:0000313" key="9">
    <source>
        <dbReference type="Proteomes" id="UP000218263"/>
    </source>
</evidence>
<keyword evidence="8" id="KW-0675">Receptor</keyword>
<dbReference type="PROSITE" id="PS52016">
    <property type="entry name" value="TONB_DEPENDENT_REC_3"/>
    <property type="match status" value="1"/>
</dbReference>
<dbReference type="Pfam" id="PF07715">
    <property type="entry name" value="Plug"/>
    <property type="match status" value="1"/>
</dbReference>
<reference evidence="8 9" key="1">
    <citation type="submission" date="2015-12" db="EMBL/GenBank/DDBJ databases">
        <title>Genome sequence of Mucilaginibacter gotjawali.</title>
        <authorList>
            <person name="Lee J.S."/>
            <person name="Lee K.C."/>
            <person name="Kim K.K."/>
            <person name="Lee B.W."/>
        </authorList>
    </citation>
    <scope>NUCLEOTIDE SEQUENCE [LARGE SCALE GENOMIC DNA]</scope>
    <source>
        <strain evidence="8 9">SA3-7</strain>
    </source>
</reference>
<dbReference type="GO" id="GO:0009279">
    <property type="term" value="C:cell outer membrane"/>
    <property type="evidence" value="ECO:0007669"/>
    <property type="project" value="UniProtKB-SubCell"/>
</dbReference>
<dbReference type="InterPro" id="IPR039426">
    <property type="entry name" value="TonB-dep_rcpt-like"/>
</dbReference>
<organism evidence="8 9">
    <name type="scientific">Mucilaginibacter gotjawali</name>
    <dbReference type="NCBI Taxonomy" id="1550579"/>
    <lineage>
        <taxon>Bacteria</taxon>
        <taxon>Pseudomonadati</taxon>
        <taxon>Bacteroidota</taxon>
        <taxon>Sphingobacteriia</taxon>
        <taxon>Sphingobacteriales</taxon>
        <taxon>Sphingobacteriaceae</taxon>
        <taxon>Mucilaginibacter</taxon>
    </lineage>
</organism>
<evidence type="ECO:0000256" key="4">
    <source>
        <dbReference type="ARBA" id="ARBA00022692"/>
    </source>
</evidence>
<keyword evidence="2 7" id="KW-0813">Transport</keyword>
<dbReference type="InterPro" id="IPR023996">
    <property type="entry name" value="TonB-dep_OMP_SusC/RagA"/>
</dbReference>
<dbReference type="AlphaFoldDB" id="A0A110AZP7"/>
<gene>
    <name evidence="8" type="ORF">MgSA37_00050</name>
</gene>
<dbReference type="InterPro" id="IPR037066">
    <property type="entry name" value="Plug_dom_sf"/>
</dbReference>
<protein>
    <submittedName>
        <fullName evidence="8">TonB-dependent Receptor Plug Domain protein</fullName>
    </submittedName>
</protein>
<keyword evidence="6 7" id="KW-0998">Cell outer membrane</keyword>